<gene>
    <name evidence="1" type="ORF">NCTC11432_04334</name>
</gene>
<protein>
    <submittedName>
        <fullName evidence="1">Uncharacterized protein</fullName>
    </submittedName>
</protein>
<organism evidence="1 2">
    <name type="scientific">Chryseobacterium gleum</name>
    <name type="common">Flavobacterium gleum</name>
    <dbReference type="NCBI Taxonomy" id="250"/>
    <lineage>
        <taxon>Bacteria</taxon>
        <taxon>Pseudomonadati</taxon>
        <taxon>Bacteroidota</taxon>
        <taxon>Flavobacteriia</taxon>
        <taxon>Flavobacteriales</taxon>
        <taxon>Weeksellaceae</taxon>
        <taxon>Chryseobacterium group</taxon>
        <taxon>Chryseobacterium</taxon>
    </lineage>
</organism>
<dbReference type="AlphaFoldDB" id="A0A448B832"/>
<accession>A0A448B832</accession>
<dbReference type="GeneID" id="93023764"/>
<name>A0A448B832_CHRGE</name>
<dbReference type="EMBL" id="LR134289">
    <property type="protein sequence ID" value="VEE10710.1"/>
    <property type="molecule type" value="Genomic_DNA"/>
</dbReference>
<evidence type="ECO:0000313" key="1">
    <source>
        <dbReference type="EMBL" id="VEE10710.1"/>
    </source>
</evidence>
<proteinExistence type="predicted"/>
<evidence type="ECO:0000313" key="2">
    <source>
        <dbReference type="Proteomes" id="UP000279227"/>
    </source>
</evidence>
<reference evidence="1 2" key="1">
    <citation type="submission" date="2018-12" db="EMBL/GenBank/DDBJ databases">
        <authorList>
            <consortium name="Pathogen Informatics"/>
        </authorList>
    </citation>
    <scope>NUCLEOTIDE SEQUENCE [LARGE SCALE GENOMIC DNA]</scope>
    <source>
        <strain evidence="1 2">NCTC11432</strain>
    </source>
</reference>
<dbReference type="KEGG" id="cgle:NCTC11432_04334"/>
<sequence length="85" mass="9985">MENNKSGIESKNVWIARRKKDLRSVIIDLLNQYSEVPVELFEEHNEHCKAEPDENIYIKTMCGKTITIGRNKQYEWTSTGNIEKE</sequence>
<dbReference type="RefSeq" id="WP_002984546.1">
    <property type="nucleotide sequence ID" value="NZ_CP068486.1"/>
</dbReference>
<dbReference type="Proteomes" id="UP000279227">
    <property type="component" value="Chromosome"/>
</dbReference>
<dbReference type="STRING" id="525257.HMPREF0204_11372"/>